<dbReference type="AlphaFoldDB" id="A0A411WVX8"/>
<keyword evidence="1 2" id="KW-0238">DNA-binding</keyword>
<evidence type="ECO:0000256" key="2">
    <source>
        <dbReference type="PROSITE-ProRule" id="PRU00335"/>
    </source>
</evidence>
<feature type="domain" description="HTH tetR-type" evidence="4">
    <location>
        <begin position="34"/>
        <end position="93"/>
    </location>
</feature>
<dbReference type="Pfam" id="PF14246">
    <property type="entry name" value="TetR_C_7"/>
    <property type="match status" value="1"/>
</dbReference>
<dbReference type="SUPFAM" id="SSF46689">
    <property type="entry name" value="Homeodomain-like"/>
    <property type="match status" value="1"/>
</dbReference>
<protein>
    <submittedName>
        <fullName evidence="6">TetR/AcrR family transcriptional regulator</fullName>
    </submittedName>
</protein>
<dbReference type="PANTHER" id="PTHR30055:SF146">
    <property type="entry name" value="HTH-TYPE TRANSCRIPTIONAL DUAL REGULATOR CECR"/>
    <property type="match status" value="1"/>
</dbReference>
<evidence type="ECO:0000256" key="1">
    <source>
        <dbReference type="ARBA" id="ARBA00023125"/>
    </source>
</evidence>
<dbReference type="OrthoDB" id="8595767at2"/>
<evidence type="ECO:0000313" key="7">
    <source>
        <dbReference type="Proteomes" id="UP000292307"/>
    </source>
</evidence>
<evidence type="ECO:0000313" key="8">
    <source>
        <dbReference type="Proteomes" id="UP000628442"/>
    </source>
</evidence>
<dbReference type="Pfam" id="PF00440">
    <property type="entry name" value="TetR_N"/>
    <property type="match status" value="1"/>
</dbReference>
<dbReference type="InterPro" id="IPR050109">
    <property type="entry name" value="HTH-type_TetR-like_transc_reg"/>
</dbReference>
<dbReference type="Proteomes" id="UP000628442">
    <property type="component" value="Unassembled WGS sequence"/>
</dbReference>
<dbReference type="GO" id="GO:0003700">
    <property type="term" value="F:DNA-binding transcription factor activity"/>
    <property type="evidence" value="ECO:0007669"/>
    <property type="project" value="TreeGrafter"/>
</dbReference>
<keyword evidence="7" id="KW-1185">Reference proteome</keyword>
<dbReference type="InterPro" id="IPR036271">
    <property type="entry name" value="Tet_transcr_reg_TetR-rel_C_sf"/>
</dbReference>
<dbReference type="InterPro" id="IPR009057">
    <property type="entry name" value="Homeodomain-like_sf"/>
</dbReference>
<feature type="DNA-binding region" description="H-T-H motif" evidence="2">
    <location>
        <begin position="56"/>
        <end position="75"/>
    </location>
</feature>
<gene>
    <name evidence="6" type="ORF">EYF70_07885</name>
    <name evidence="5" type="ORF">GCM10007387_10730</name>
</gene>
<dbReference type="InterPro" id="IPR039536">
    <property type="entry name" value="TetR_C_Proteobacteria"/>
</dbReference>
<reference evidence="5" key="3">
    <citation type="submission" date="2022-12" db="EMBL/GenBank/DDBJ databases">
        <authorList>
            <person name="Sun Q."/>
            <person name="Kim S."/>
        </authorList>
    </citation>
    <scope>NUCLEOTIDE SEQUENCE</scope>
    <source>
        <strain evidence="5">KCTC 12343</strain>
    </source>
</reference>
<dbReference type="PROSITE" id="PS50977">
    <property type="entry name" value="HTH_TETR_2"/>
    <property type="match status" value="1"/>
</dbReference>
<evidence type="ECO:0000313" key="5">
    <source>
        <dbReference type="EMBL" id="GGY30809.1"/>
    </source>
</evidence>
<dbReference type="InterPro" id="IPR001647">
    <property type="entry name" value="HTH_TetR"/>
</dbReference>
<dbReference type="PANTHER" id="PTHR30055">
    <property type="entry name" value="HTH-TYPE TRANSCRIPTIONAL REGULATOR RUTR"/>
    <property type="match status" value="1"/>
</dbReference>
<proteinExistence type="predicted"/>
<sequence>MNELKNGPKYEPKHGPEHGPERGPKRGRGRPRKLECRETLLEAGRDLLLSHGLRMTVDAVALRAKVAKTTFYTWFQDKEAFIEAVMLRESARTMSDEEYRAAIGGDLREVLVGFGVRYLSFANENRLAAWDRVITSANDIYPELAARLYEAGPGRVYTMLAEILRQAAQGGTLDIPDPMAAAEELAGIWYGHTILRVNLKIRCPLSAGEIRQRAERGVDLLYRLYG</sequence>
<dbReference type="EMBL" id="CP036401">
    <property type="protein sequence ID" value="QBI00778.1"/>
    <property type="molecule type" value="Genomic_DNA"/>
</dbReference>
<dbReference type="Proteomes" id="UP000292307">
    <property type="component" value="Chromosome"/>
</dbReference>
<dbReference type="EMBL" id="BMWV01000002">
    <property type="protein sequence ID" value="GGY30809.1"/>
    <property type="molecule type" value="Genomic_DNA"/>
</dbReference>
<organism evidence="5 8">
    <name type="scientific">Pseudoduganella albidiflava</name>
    <dbReference type="NCBI Taxonomy" id="321983"/>
    <lineage>
        <taxon>Bacteria</taxon>
        <taxon>Pseudomonadati</taxon>
        <taxon>Pseudomonadota</taxon>
        <taxon>Betaproteobacteria</taxon>
        <taxon>Burkholderiales</taxon>
        <taxon>Oxalobacteraceae</taxon>
        <taxon>Telluria group</taxon>
        <taxon>Pseudoduganella</taxon>
    </lineage>
</organism>
<reference evidence="5" key="1">
    <citation type="journal article" date="2014" name="Int. J. Syst. Evol. Microbiol.">
        <title>Complete genome sequence of Corynebacterium casei LMG S-19264T (=DSM 44701T), isolated from a smear-ripened cheese.</title>
        <authorList>
            <consortium name="US DOE Joint Genome Institute (JGI-PGF)"/>
            <person name="Walter F."/>
            <person name="Albersmeier A."/>
            <person name="Kalinowski J."/>
            <person name="Ruckert C."/>
        </authorList>
    </citation>
    <scope>NUCLEOTIDE SEQUENCE</scope>
    <source>
        <strain evidence="5">KCTC 12343</strain>
    </source>
</reference>
<dbReference type="SUPFAM" id="SSF48498">
    <property type="entry name" value="Tetracyclin repressor-like, C-terminal domain"/>
    <property type="match status" value="1"/>
</dbReference>
<dbReference type="Gene3D" id="1.10.10.60">
    <property type="entry name" value="Homeodomain-like"/>
    <property type="match status" value="1"/>
</dbReference>
<reference evidence="6 7" key="2">
    <citation type="submission" date="2019-02" db="EMBL/GenBank/DDBJ databases">
        <title>Draft Genome Sequences of Six Type Strains of the Genus Massilia.</title>
        <authorList>
            <person name="Miess H."/>
            <person name="Frediansyhah A."/>
            <person name="Gross H."/>
        </authorList>
    </citation>
    <scope>NUCLEOTIDE SEQUENCE [LARGE SCALE GENOMIC DNA]</scope>
    <source>
        <strain evidence="6 7">DSM 17472</strain>
    </source>
</reference>
<feature type="region of interest" description="Disordered" evidence="3">
    <location>
        <begin position="1"/>
        <end position="32"/>
    </location>
</feature>
<evidence type="ECO:0000259" key="4">
    <source>
        <dbReference type="PROSITE" id="PS50977"/>
    </source>
</evidence>
<dbReference type="GO" id="GO:0000976">
    <property type="term" value="F:transcription cis-regulatory region binding"/>
    <property type="evidence" value="ECO:0007669"/>
    <property type="project" value="TreeGrafter"/>
</dbReference>
<feature type="compositionally biased region" description="Basic and acidic residues" evidence="3">
    <location>
        <begin position="1"/>
        <end position="24"/>
    </location>
</feature>
<accession>A0A411WVX8</accession>
<evidence type="ECO:0000313" key="6">
    <source>
        <dbReference type="EMBL" id="QBI00778.1"/>
    </source>
</evidence>
<dbReference type="RefSeq" id="WP_131144907.1">
    <property type="nucleotide sequence ID" value="NZ_BMWV01000002.1"/>
</dbReference>
<name>A0A411WVX8_9BURK</name>
<evidence type="ECO:0000256" key="3">
    <source>
        <dbReference type="SAM" id="MobiDB-lite"/>
    </source>
</evidence>
<dbReference type="Gene3D" id="1.10.357.10">
    <property type="entry name" value="Tetracycline Repressor, domain 2"/>
    <property type="match status" value="1"/>
</dbReference>